<accession>A0A5B7FLG5</accession>
<dbReference type="AlphaFoldDB" id="A0A5B7FLG5"/>
<keyword evidence="2" id="KW-1185">Reference proteome</keyword>
<evidence type="ECO:0000313" key="2">
    <source>
        <dbReference type="Proteomes" id="UP000324222"/>
    </source>
</evidence>
<dbReference type="Proteomes" id="UP000324222">
    <property type="component" value="Unassembled WGS sequence"/>
</dbReference>
<gene>
    <name evidence="1" type="ORF">E2C01_042304</name>
</gene>
<name>A0A5B7FLG5_PORTR</name>
<dbReference type="OrthoDB" id="29221at2759"/>
<organism evidence="1 2">
    <name type="scientific">Portunus trituberculatus</name>
    <name type="common">Swimming crab</name>
    <name type="synonym">Neptunus trituberculatus</name>
    <dbReference type="NCBI Taxonomy" id="210409"/>
    <lineage>
        <taxon>Eukaryota</taxon>
        <taxon>Metazoa</taxon>
        <taxon>Ecdysozoa</taxon>
        <taxon>Arthropoda</taxon>
        <taxon>Crustacea</taxon>
        <taxon>Multicrustacea</taxon>
        <taxon>Malacostraca</taxon>
        <taxon>Eumalacostraca</taxon>
        <taxon>Eucarida</taxon>
        <taxon>Decapoda</taxon>
        <taxon>Pleocyemata</taxon>
        <taxon>Brachyura</taxon>
        <taxon>Eubrachyura</taxon>
        <taxon>Portunoidea</taxon>
        <taxon>Portunidae</taxon>
        <taxon>Portuninae</taxon>
        <taxon>Portunus</taxon>
    </lineage>
</organism>
<proteinExistence type="predicted"/>
<dbReference type="InterPro" id="IPR012677">
    <property type="entry name" value="Nucleotide-bd_a/b_plait_sf"/>
</dbReference>
<evidence type="ECO:0000313" key="1">
    <source>
        <dbReference type="EMBL" id="MPC48530.1"/>
    </source>
</evidence>
<dbReference type="EMBL" id="VSRR010008336">
    <property type="protein sequence ID" value="MPC48530.1"/>
    <property type="molecule type" value="Genomic_DNA"/>
</dbReference>
<reference evidence="1 2" key="1">
    <citation type="submission" date="2019-05" db="EMBL/GenBank/DDBJ databases">
        <title>Another draft genome of Portunus trituberculatus and its Hox gene families provides insights of decapod evolution.</title>
        <authorList>
            <person name="Jeong J.-H."/>
            <person name="Song I."/>
            <person name="Kim S."/>
            <person name="Choi T."/>
            <person name="Kim D."/>
            <person name="Ryu S."/>
            <person name="Kim W."/>
        </authorList>
    </citation>
    <scope>NUCLEOTIDE SEQUENCE [LARGE SCALE GENOMIC DNA]</scope>
    <source>
        <tissue evidence="1">Muscle</tissue>
    </source>
</reference>
<dbReference type="Gene3D" id="3.30.70.330">
    <property type="match status" value="1"/>
</dbReference>
<comment type="caution">
    <text evidence="1">The sequence shown here is derived from an EMBL/GenBank/DDBJ whole genome shotgun (WGS) entry which is preliminary data.</text>
</comment>
<sequence>MTTGIAVLAEIGIIVTIETMTITEISNYEEERTDYKSQPPNNTIMVRGLAQHITENDIRADILACNLMPKDIRLVRKKESVLYSCYASGPCDLEEAIESRFCLSQRDGHNVAG</sequence>
<protein>
    <submittedName>
        <fullName evidence="1">Uncharacterized protein</fullName>
    </submittedName>
</protein>